<name>A0A8S3ZS41_9EUPU</name>
<dbReference type="Proteomes" id="UP000678393">
    <property type="component" value="Unassembled WGS sequence"/>
</dbReference>
<keyword evidence="2" id="KW-1185">Reference proteome</keyword>
<evidence type="ECO:0000313" key="2">
    <source>
        <dbReference type="Proteomes" id="UP000678393"/>
    </source>
</evidence>
<evidence type="ECO:0000313" key="1">
    <source>
        <dbReference type="EMBL" id="CAG5130445.1"/>
    </source>
</evidence>
<feature type="non-terminal residue" evidence="1">
    <location>
        <position position="1"/>
    </location>
</feature>
<proteinExistence type="predicted"/>
<protein>
    <submittedName>
        <fullName evidence="1">Uncharacterized protein</fullName>
    </submittedName>
</protein>
<comment type="caution">
    <text evidence="1">The sequence shown here is derived from an EMBL/GenBank/DDBJ whole genome shotgun (WGS) entry which is preliminary data.</text>
</comment>
<sequence>NMVNRTPQANDWVHDNNDSNCSPFRHPVDIRVKLVETTFMTWFRIHYRYPHRLGDANQAIDAKINGTVSCLHKRVYLFRTGIVDVSCDNIVLMSSLVISGRITTMLCNIFVSG</sequence>
<dbReference type="EMBL" id="CAJHNH020004024">
    <property type="protein sequence ID" value="CAG5130445.1"/>
    <property type="molecule type" value="Genomic_DNA"/>
</dbReference>
<feature type="non-terminal residue" evidence="1">
    <location>
        <position position="113"/>
    </location>
</feature>
<organism evidence="1 2">
    <name type="scientific">Candidula unifasciata</name>
    <dbReference type="NCBI Taxonomy" id="100452"/>
    <lineage>
        <taxon>Eukaryota</taxon>
        <taxon>Metazoa</taxon>
        <taxon>Spiralia</taxon>
        <taxon>Lophotrochozoa</taxon>
        <taxon>Mollusca</taxon>
        <taxon>Gastropoda</taxon>
        <taxon>Heterobranchia</taxon>
        <taxon>Euthyneura</taxon>
        <taxon>Panpulmonata</taxon>
        <taxon>Eupulmonata</taxon>
        <taxon>Stylommatophora</taxon>
        <taxon>Helicina</taxon>
        <taxon>Helicoidea</taxon>
        <taxon>Geomitridae</taxon>
        <taxon>Candidula</taxon>
    </lineage>
</organism>
<dbReference type="AlphaFoldDB" id="A0A8S3ZS41"/>
<gene>
    <name evidence="1" type="ORF">CUNI_LOCUS16003</name>
</gene>
<reference evidence="1" key="1">
    <citation type="submission" date="2021-04" db="EMBL/GenBank/DDBJ databases">
        <authorList>
            <consortium name="Molecular Ecology Group"/>
        </authorList>
    </citation>
    <scope>NUCLEOTIDE SEQUENCE</scope>
</reference>
<accession>A0A8S3ZS41</accession>